<dbReference type="Gene3D" id="3.40.532.10">
    <property type="entry name" value="Peptidase C12, ubiquitin carboxyl-terminal hydrolase"/>
    <property type="match status" value="1"/>
</dbReference>
<evidence type="ECO:0000256" key="1">
    <source>
        <dbReference type="ARBA" id="ARBA00000707"/>
    </source>
</evidence>
<evidence type="ECO:0000256" key="5">
    <source>
        <dbReference type="ARBA" id="ARBA00022801"/>
    </source>
</evidence>
<dbReference type="GO" id="GO:0005737">
    <property type="term" value="C:cytoplasm"/>
    <property type="evidence" value="ECO:0007669"/>
    <property type="project" value="TreeGrafter"/>
</dbReference>
<keyword evidence="6 8" id="KW-0788">Thiol protease</keyword>
<proteinExistence type="inferred from homology"/>
<protein>
    <recommendedName>
        <fullName evidence="8">Ubiquitin carboxyl-terminal hydrolase</fullName>
        <ecNumber evidence="8">3.4.19.12</ecNumber>
    </recommendedName>
</protein>
<dbReference type="GO" id="GO:0006511">
    <property type="term" value="P:ubiquitin-dependent protein catabolic process"/>
    <property type="evidence" value="ECO:0007669"/>
    <property type="project" value="UniProtKB-UniRule"/>
</dbReference>
<dbReference type="OMA" id="CISNGEA"/>
<keyword evidence="4 8" id="KW-0833">Ubl conjugation pathway</keyword>
<keyword evidence="11" id="KW-1185">Reference proteome</keyword>
<organism evidence="10 11">
    <name type="scientific">Wolfiporia cocos (strain MD-104)</name>
    <name type="common">Brown rot fungus</name>
    <dbReference type="NCBI Taxonomy" id="742152"/>
    <lineage>
        <taxon>Eukaryota</taxon>
        <taxon>Fungi</taxon>
        <taxon>Dikarya</taxon>
        <taxon>Basidiomycota</taxon>
        <taxon>Agaricomycotina</taxon>
        <taxon>Agaricomycetes</taxon>
        <taxon>Polyporales</taxon>
        <taxon>Phaeolaceae</taxon>
        <taxon>Wolfiporia</taxon>
    </lineage>
</organism>
<dbReference type="PROSITE" id="PS52048">
    <property type="entry name" value="UCH_DOMAIN"/>
    <property type="match status" value="1"/>
</dbReference>
<evidence type="ECO:0000256" key="7">
    <source>
        <dbReference type="PROSITE-ProRule" id="PRU01393"/>
    </source>
</evidence>
<evidence type="ECO:0000313" key="10">
    <source>
        <dbReference type="EMBL" id="PCH44161.1"/>
    </source>
</evidence>
<keyword evidence="5 8" id="KW-0378">Hydrolase</keyword>
<dbReference type="EMBL" id="KB468157">
    <property type="protein sequence ID" value="PCH44161.1"/>
    <property type="molecule type" value="Genomic_DNA"/>
</dbReference>
<dbReference type="InterPro" id="IPR036959">
    <property type="entry name" value="Peptidase_C12_UCH_sf"/>
</dbReference>
<dbReference type="OrthoDB" id="427186at2759"/>
<dbReference type="GO" id="GO:0004843">
    <property type="term" value="F:cysteine-type deubiquitinase activity"/>
    <property type="evidence" value="ECO:0007669"/>
    <property type="project" value="UniProtKB-EC"/>
</dbReference>
<dbReference type="InterPro" id="IPR001578">
    <property type="entry name" value="Peptidase_C12_UCH"/>
</dbReference>
<reference evidence="10 11" key="1">
    <citation type="journal article" date="2012" name="Science">
        <title>The Paleozoic origin of enzymatic lignin decomposition reconstructed from 31 fungal genomes.</title>
        <authorList>
            <person name="Floudas D."/>
            <person name="Binder M."/>
            <person name="Riley R."/>
            <person name="Barry K."/>
            <person name="Blanchette R.A."/>
            <person name="Henrissat B."/>
            <person name="Martinez A.T."/>
            <person name="Otillar R."/>
            <person name="Spatafora J.W."/>
            <person name="Yadav J.S."/>
            <person name="Aerts A."/>
            <person name="Benoit I."/>
            <person name="Boyd A."/>
            <person name="Carlson A."/>
            <person name="Copeland A."/>
            <person name="Coutinho P.M."/>
            <person name="de Vries R.P."/>
            <person name="Ferreira P."/>
            <person name="Findley K."/>
            <person name="Foster B."/>
            <person name="Gaskell J."/>
            <person name="Glotzer D."/>
            <person name="Gorecki P."/>
            <person name="Heitman J."/>
            <person name="Hesse C."/>
            <person name="Hori C."/>
            <person name="Igarashi K."/>
            <person name="Jurgens J.A."/>
            <person name="Kallen N."/>
            <person name="Kersten P."/>
            <person name="Kohler A."/>
            <person name="Kuees U."/>
            <person name="Kumar T.K.A."/>
            <person name="Kuo A."/>
            <person name="LaButti K."/>
            <person name="Larrondo L.F."/>
            <person name="Lindquist E."/>
            <person name="Ling A."/>
            <person name="Lombard V."/>
            <person name="Lucas S."/>
            <person name="Lundell T."/>
            <person name="Martin R."/>
            <person name="McLaughlin D.J."/>
            <person name="Morgenstern I."/>
            <person name="Morin E."/>
            <person name="Murat C."/>
            <person name="Nagy L.G."/>
            <person name="Nolan M."/>
            <person name="Ohm R.A."/>
            <person name="Patyshakuliyeva A."/>
            <person name="Rokas A."/>
            <person name="Ruiz-Duenas F.J."/>
            <person name="Sabat G."/>
            <person name="Salamov A."/>
            <person name="Samejima M."/>
            <person name="Schmutz J."/>
            <person name="Slot J.C."/>
            <person name="St John F."/>
            <person name="Stenlid J."/>
            <person name="Sun H."/>
            <person name="Sun S."/>
            <person name="Syed K."/>
            <person name="Tsang A."/>
            <person name="Wiebenga A."/>
            <person name="Young D."/>
            <person name="Pisabarro A."/>
            <person name="Eastwood D.C."/>
            <person name="Martin F."/>
            <person name="Cullen D."/>
            <person name="Grigoriev I.V."/>
            <person name="Hibbett D.S."/>
        </authorList>
    </citation>
    <scope>NUCLEOTIDE SEQUENCE [LARGE SCALE GENOMIC DNA]</scope>
    <source>
        <strain evidence="10 11">MD-104</strain>
    </source>
</reference>
<dbReference type="PANTHER" id="PTHR10589">
    <property type="entry name" value="UBIQUITIN CARBOXYL-TERMINAL HYDROLASE"/>
    <property type="match status" value="1"/>
</dbReference>
<dbReference type="SUPFAM" id="SSF54001">
    <property type="entry name" value="Cysteine proteinases"/>
    <property type="match status" value="1"/>
</dbReference>
<feature type="domain" description="UCH catalytic" evidence="9">
    <location>
        <begin position="11"/>
        <end position="243"/>
    </location>
</feature>
<dbReference type="InterPro" id="IPR038765">
    <property type="entry name" value="Papain-like_cys_pep_sf"/>
</dbReference>
<evidence type="ECO:0000259" key="9">
    <source>
        <dbReference type="PROSITE" id="PS52048"/>
    </source>
</evidence>
<dbReference type="GO" id="GO:0016579">
    <property type="term" value="P:protein deubiquitination"/>
    <property type="evidence" value="ECO:0007669"/>
    <property type="project" value="TreeGrafter"/>
</dbReference>
<evidence type="ECO:0000256" key="4">
    <source>
        <dbReference type="ARBA" id="ARBA00022786"/>
    </source>
</evidence>
<dbReference type="Proteomes" id="UP000218811">
    <property type="component" value="Unassembled WGS sequence"/>
</dbReference>
<gene>
    <name evidence="10" type="ORF">WOLCODRAFT_138798</name>
</gene>
<comment type="catalytic activity">
    <reaction evidence="1 8">
        <text>Thiol-dependent hydrolysis of ester, thioester, amide, peptide and isopeptide bonds formed by the C-terminal Gly of ubiquitin (a 76-residue protein attached to proteins as an intracellular targeting signal).</text>
        <dbReference type="EC" id="3.4.19.12"/>
    </reaction>
</comment>
<dbReference type="EC" id="3.4.19.12" evidence="8"/>
<dbReference type="PRINTS" id="PR00707">
    <property type="entry name" value="UBCTHYDRLASE"/>
</dbReference>
<evidence type="ECO:0000256" key="6">
    <source>
        <dbReference type="ARBA" id="ARBA00022807"/>
    </source>
</evidence>
<keyword evidence="3 8" id="KW-0645">Protease</keyword>
<name>A0A2H3JQG1_WOLCO</name>
<evidence type="ECO:0000256" key="3">
    <source>
        <dbReference type="ARBA" id="ARBA00022670"/>
    </source>
</evidence>
<evidence type="ECO:0000313" key="11">
    <source>
        <dbReference type="Proteomes" id="UP000218811"/>
    </source>
</evidence>
<dbReference type="PANTHER" id="PTHR10589:SF17">
    <property type="entry name" value="UBIQUITIN CARBOXYL-TERMINAL HYDROLASE"/>
    <property type="match status" value="1"/>
</dbReference>
<evidence type="ECO:0000256" key="8">
    <source>
        <dbReference type="RuleBase" id="RU361215"/>
    </source>
</evidence>
<evidence type="ECO:0000256" key="2">
    <source>
        <dbReference type="ARBA" id="ARBA00009326"/>
    </source>
</evidence>
<dbReference type="AlphaFoldDB" id="A0A2H3JQG1"/>
<accession>A0A2H3JQG1</accession>
<sequence length="245" mass="26696">MASERPESGLLWIPIESNPDVFNEWARKAGLNLAEAHFEDVYGLDPEAQLLALVPQPVKAIVVLFPMTEAIRAISDRDDDRHRAGALYPVDPNVIYIRQTIGNACGTMAILHSLLNTDVSLAPNSALAILKEQCKGGKTPEERAKVLETTTAFADIHAEAAVSGQSTVPDNLTETGQHYTCFLQAPDPRSPQEMRLLELEARRPGVVDRGASVSLLEDVAKFVKEQYVAQNPSAKFSMIALVPLA</sequence>
<dbReference type="Pfam" id="PF01088">
    <property type="entry name" value="Peptidase_C12"/>
    <property type="match status" value="1"/>
</dbReference>
<dbReference type="STRING" id="742152.A0A2H3JQG1"/>
<comment type="caution">
    <text evidence="7">Lacks conserved residue(s) required for the propagation of feature annotation.</text>
</comment>
<comment type="similarity">
    <text evidence="2 7 8">Belongs to the peptidase C12 family.</text>
</comment>